<feature type="chain" id="PRO_5047306378" evidence="6">
    <location>
        <begin position="22"/>
        <end position="312"/>
    </location>
</feature>
<keyword evidence="9" id="KW-1185">Reference proteome</keyword>
<dbReference type="Pfam" id="PF00126">
    <property type="entry name" value="HTH_1"/>
    <property type="match status" value="1"/>
</dbReference>
<keyword evidence="3" id="KW-0238">DNA-binding</keyword>
<organism evidence="8 9">
    <name type="scientific">Nocardia africana</name>
    <dbReference type="NCBI Taxonomy" id="134964"/>
    <lineage>
        <taxon>Bacteria</taxon>
        <taxon>Bacillati</taxon>
        <taxon>Actinomycetota</taxon>
        <taxon>Actinomycetes</taxon>
        <taxon>Mycobacteriales</taxon>
        <taxon>Nocardiaceae</taxon>
        <taxon>Nocardia</taxon>
    </lineage>
</organism>
<dbReference type="PANTHER" id="PTHR30346">
    <property type="entry name" value="TRANSCRIPTIONAL DUAL REGULATOR HCAR-RELATED"/>
    <property type="match status" value="1"/>
</dbReference>
<keyword evidence="2" id="KW-0805">Transcription regulation</keyword>
<dbReference type="InterPro" id="IPR036388">
    <property type="entry name" value="WH-like_DNA-bd_sf"/>
</dbReference>
<proteinExistence type="inferred from homology"/>
<gene>
    <name evidence="8" type="ORF">ACFYTH_27590</name>
</gene>
<keyword evidence="4" id="KW-0010">Activator</keyword>
<sequence length="312" mass="33964">MVAACKAFVAVSGLGSFTAGAAAAQIPQSVASRRIAALERHFGARLLERTSRTATLTSFGRDMLPSARRLVEAAEALAEHAERARQRPFRLALPAICGPVLLAGLIAECRDAQLRLEPEPSDPARRAELTRTHEVRAAILAVPADRGAWRVPLGLADTTGPHSGPIFLETLRVLRLSGRQRRRAVWIQPEDDVPHIRDRITRLRDSLGLRPAQVMVAPSLVTAVAEVLDGIDLLLCSPAQAAELGLHWRPIGELKLARGYDIAAGSREDAERVRALGAEPIGRCLGVPDDDLRRDDHAHNDFRHIDERNEGS</sequence>
<dbReference type="InterPro" id="IPR036390">
    <property type="entry name" value="WH_DNA-bd_sf"/>
</dbReference>
<evidence type="ECO:0000313" key="9">
    <source>
        <dbReference type="Proteomes" id="UP001601521"/>
    </source>
</evidence>
<dbReference type="Proteomes" id="UP001601521">
    <property type="component" value="Unassembled WGS sequence"/>
</dbReference>
<evidence type="ECO:0000256" key="6">
    <source>
        <dbReference type="SAM" id="SignalP"/>
    </source>
</evidence>
<feature type="signal peptide" evidence="6">
    <location>
        <begin position="1"/>
        <end position="21"/>
    </location>
</feature>
<dbReference type="Gene3D" id="1.10.10.10">
    <property type="entry name" value="Winged helix-like DNA-binding domain superfamily/Winged helix DNA-binding domain"/>
    <property type="match status" value="1"/>
</dbReference>
<evidence type="ECO:0000256" key="5">
    <source>
        <dbReference type="ARBA" id="ARBA00023163"/>
    </source>
</evidence>
<evidence type="ECO:0000313" key="8">
    <source>
        <dbReference type="EMBL" id="MFF0457139.1"/>
    </source>
</evidence>
<reference evidence="8 9" key="1">
    <citation type="submission" date="2024-10" db="EMBL/GenBank/DDBJ databases">
        <title>The Natural Products Discovery Center: Release of the First 8490 Sequenced Strains for Exploring Actinobacteria Biosynthetic Diversity.</title>
        <authorList>
            <person name="Kalkreuter E."/>
            <person name="Kautsar S.A."/>
            <person name="Yang D."/>
            <person name="Bader C.D."/>
            <person name="Teijaro C.N."/>
            <person name="Fluegel L."/>
            <person name="Davis C.M."/>
            <person name="Simpson J.R."/>
            <person name="Lauterbach L."/>
            <person name="Steele A.D."/>
            <person name="Gui C."/>
            <person name="Meng S."/>
            <person name="Li G."/>
            <person name="Viehrig K."/>
            <person name="Ye F."/>
            <person name="Su P."/>
            <person name="Kiefer A.F."/>
            <person name="Nichols A."/>
            <person name="Cepeda A.J."/>
            <person name="Yan W."/>
            <person name="Fan B."/>
            <person name="Jiang Y."/>
            <person name="Adhikari A."/>
            <person name="Zheng C.-J."/>
            <person name="Schuster L."/>
            <person name="Cowan T.M."/>
            <person name="Smanski M.J."/>
            <person name="Chevrette M.G."/>
            <person name="De Carvalho L.P.S."/>
            <person name="Shen B."/>
        </authorList>
    </citation>
    <scope>NUCLEOTIDE SEQUENCE [LARGE SCALE GENOMIC DNA]</scope>
    <source>
        <strain evidence="8 9">NPDC004550</strain>
    </source>
</reference>
<comment type="similarity">
    <text evidence="1">Belongs to the LysR transcriptional regulatory family.</text>
</comment>
<dbReference type="PROSITE" id="PS50931">
    <property type="entry name" value="HTH_LYSR"/>
    <property type="match status" value="1"/>
</dbReference>
<evidence type="ECO:0000256" key="4">
    <source>
        <dbReference type="ARBA" id="ARBA00023159"/>
    </source>
</evidence>
<dbReference type="SUPFAM" id="SSF53850">
    <property type="entry name" value="Periplasmic binding protein-like II"/>
    <property type="match status" value="1"/>
</dbReference>
<evidence type="ECO:0000259" key="7">
    <source>
        <dbReference type="PROSITE" id="PS50931"/>
    </source>
</evidence>
<dbReference type="RefSeq" id="WP_387254241.1">
    <property type="nucleotide sequence ID" value="NZ_JBIALX010000013.1"/>
</dbReference>
<dbReference type="PANTHER" id="PTHR30346:SF28">
    <property type="entry name" value="HTH-TYPE TRANSCRIPTIONAL REGULATOR CYNR"/>
    <property type="match status" value="1"/>
</dbReference>
<name>A0ABW6NTI8_9NOCA</name>
<keyword evidence="5" id="KW-0804">Transcription</keyword>
<dbReference type="SUPFAM" id="SSF46785">
    <property type="entry name" value="Winged helix' DNA-binding domain"/>
    <property type="match status" value="1"/>
</dbReference>
<protein>
    <submittedName>
        <fullName evidence="8">LysR family transcriptional regulator</fullName>
    </submittedName>
</protein>
<evidence type="ECO:0000256" key="2">
    <source>
        <dbReference type="ARBA" id="ARBA00023015"/>
    </source>
</evidence>
<dbReference type="InterPro" id="IPR000847">
    <property type="entry name" value="LysR_HTH_N"/>
</dbReference>
<feature type="domain" description="HTH lysR-type" evidence="7">
    <location>
        <begin position="1"/>
        <end position="57"/>
    </location>
</feature>
<dbReference type="EMBL" id="JBIALX010000013">
    <property type="protein sequence ID" value="MFF0457139.1"/>
    <property type="molecule type" value="Genomic_DNA"/>
</dbReference>
<comment type="caution">
    <text evidence="8">The sequence shown here is derived from an EMBL/GenBank/DDBJ whole genome shotgun (WGS) entry which is preliminary data.</text>
</comment>
<accession>A0ABW6NTI8</accession>
<evidence type="ECO:0000256" key="1">
    <source>
        <dbReference type="ARBA" id="ARBA00009437"/>
    </source>
</evidence>
<evidence type="ECO:0000256" key="3">
    <source>
        <dbReference type="ARBA" id="ARBA00023125"/>
    </source>
</evidence>
<keyword evidence="6" id="KW-0732">Signal</keyword>